<accession>A0A835HTV1</accession>
<evidence type="ECO:0000256" key="2">
    <source>
        <dbReference type="ARBA" id="ARBA00023015"/>
    </source>
</evidence>
<dbReference type="SUPFAM" id="SSF57959">
    <property type="entry name" value="Leucine zipper domain"/>
    <property type="match status" value="1"/>
</dbReference>
<sequence>MSPSLQVSASSGSNDQGKVSSVLPMSSGSEGDPQYVVIDERKKRRMISNRESARRSRMRKQQHLDELINKVEQLKKENVEILQRVNATSQVYVNVESENSILRAQMSELSDRLLSLNSVLHVVEEVSGFSMDIPEIPDPLLKPWQLPCPSLPITASSSMFKF</sequence>
<evidence type="ECO:0000313" key="9">
    <source>
        <dbReference type="EMBL" id="KAF9604564.1"/>
    </source>
</evidence>
<proteinExistence type="predicted"/>
<dbReference type="Proteomes" id="UP000631114">
    <property type="component" value="Unassembled WGS sequence"/>
</dbReference>
<feature type="region of interest" description="Disordered" evidence="7">
    <location>
        <begin position="1"/>
        <end position="40"/>
    </location>
</feature>
<dbReference type="InterPro" id="IPR045314">
    <property type="entry name" value="bZIP_plant_GBF1"/>
</dbReference>
<dbReference type="Pfam" id="PF00170">
    <property type="entry name" value="bZIP_1"/>
    <property type="match status" value="1"/>
</dbReference>
<dbReference type="SMART" id="SM00338">
    <property type="entry name" value="BRLZ"/>
    <property type="match status" value="1"/>
</dbReference>
<dbReference type="PROSITE" id="PS50217">
    <property type="entry name" value="BZIP"/>
    <property type="match status" value="1"/>
</dbReference>
<evidence type="ECO:0000256" key="6">
    <source>
        <dbReference type="SAM" id="Coils"/>
    </source>
</evidence>
<organism evidence="9 10">
    <name type="scientific">Coptis chinensis</name>
    <dbReference type="NCBI Taxonomy" id="261450"/>
    <lineage>
        <taxon>Eukaryota</taxon>
        <taxon>Viridiplantae</taxon>
        <taxon>Streptophyta</taxon>
        <taxon>Embryophyta</taxon>
        <taxon>Tracheophyta</taxon>
        <taxon>Spermatophyta</taxon>
        <taxon>Magnoliopsida</taxon>
        <taxon>Ranunculales</taxon>
        <taxon>Ranunculaceae</taxon>
        <taxon>Coptidoideae</taxon>
        <taxon>Coptis</taxon>
    </lineage>
</organism>
<dbReference type="GO" id="GO:0046982">
    <property type="term" value="F:protein heterodimerization activity"/>
    <property type="evidence" value="ECO:0007669"/>
    <property type="project" value="UniProtKB-ARBA"/>
</dbReference>
<keyword evidence="5" id="KW-0539">Nucleus</keyword>
<dbReference type="PROSITE" id="PS00036">
    <property type="entry name" value="BZIP_BASIC"/>
    <property type="match status" value="1"/>
</dbReference>
<dbReference type="InterPro" id="IPR046347">
    <property type="entry name" value="bZIP_sf"/>
</dbReference>
<feature type="coiled-coil region" evidence="6">
    <location>
        <begin position="57"/>
        <end position="112"/>
    </location>
</feature>
<dbReference type="CDD" id="cd14702">
    <property type="entry name" value="bZIP_plant_GBF1"/>
    <property type="match status" value="1"/>
</dbReference>
<evidence type="ECO:0000256" key="7">
    <source>
        <dbReference type="SAM" id="MobiDB-lite"/>
    </source>
</evidence>
<dbReference type="PANTHER" id="PTHR45764:SF34">
    <property type="entry name" value="BZIP TRANSCRIPTION FACTOR 53"/>
    <property type="match status" value="1"/>
</dbReference>
<evidence type="ECO:0000313" key="10">
    <source>
        <dbReference type="Proteomes" id="UP000631114"/>
    </source>
</evidence>
<dbReference type="AlphaFoldDB" id="A0A835HTV1"/>
<feature type="domain" description="BZIP" evidence="8">
    <location>
        <begin position="39"/>
        <end position="102"/>
    </location>
</feature>
<dbReference type="GO" id="GO:0005634">
    <property type="term" value="C:nucleus"/>
    <property type="evidence" value="ECO:0007669"/>
    <property type="project" value="UniProtKB-SubCell"/>
</dbReference>
<comment type="subcellular location">
    <subcellularLocation>
        <location evidence="1">Nucleus</location>
    </subcellularLocation>
</comment>
<dbReference type="FunFam" id="1.20.5.170:FF:000020">
    <property type="entry name" value="BZIP transcription factor"/>
    <property type="match status" value="1"/>
</dbReference>
<dbReference type="PANTHER" id="PTHR45764">
    <property type="entry name" value="BZIP TRANSCRIPTION FACTOR 44"/>
    <property type="match status" value="1"/>
</dbReference>
<evidence type="ECO:0000259" key="8">
    <source>
        <dbReference type="PROSITE" id="PS50217"/>
    </source>
</evidence>
<reference evidence="9 10" key="1">
    <citation type="submission" date="2020-10" db="EMBL/GenBank/DDBJ databases">
        <title>The Coptis chinensis genome and diversification of protoberbering-type alkaloids.</title>
        <authorList>
            <person name="Wang B."/>
            <person name="Shu S."/>
            <person name="Song C."/>
            <person name="Liu Y."/>
        </authorList>
    </citation>
    <scope>NUCLEOTIDE SEQUENCE [LARGE SCALE GENOMIC DNA]</scope>
    <source>
        <strain evidence="9">HL-2020</strain>
        <tissue evidence="9">Leaf</tissue>
    </source>
</reference>
<keyword evidence="2" id="KW-0805">Transcription regulation</keyword>
<dbReference type="InterPro" id="IPR004827">
    <property type="entry name" value="bZIP"/>
</dbReference>
<keyword evidence="6" id="KW-0175">Coiled coil</keyword>
<dbReference type="GO" id="GO:0045893">
    <property type="term" value="P:positive regulation of DNA-templated transcription"/>
    <property type="evidence" value="ECO:0007669"/>
    <property type="project" value="TreeGrafter"/>
</dbReference>
<name>A0A835HTV1_9MAGN</name>
<dbReference type="OrthoDB" id="551672at2759"/>
<evidence type="ECO:0000256" key="1">
    <source>
        <dbReference type="ARBA" id="ARBA00004123"/>
    </source>
</evidence>
<evidence type="ECO:0000256" key="5">
    <source>
        <dbReference type="ARBA" id="ARBA00023242"/>
    </source>
</evidence>
<protein>
    <recommendedName>
        <fullName evidence="8">BZIP domain-containing protein</fullName>
    </recommendedName>
</protein>
<dbReference type="Gene3D" id="1.20.5.170">
    <property type="match status" value="1"/>
</dbReference>
<keyword evidence="3" id="KW-0238">DNA-binding</keyword>
<comment type="caution">
    <text evidence="9">The sequence shown here is derived from an EMBL/GenBank/DDBJ whole genome shotgun (WGS) entry which is preliminary data.</text>
</comment>
<feature type="compositionally biased region" description="Polar residues" evidence="7">
    <location>
        <begin position="1"/>
        <end position="29"/>
    </location>
</feature>
<evidence type="ECO:0000256" key="4">
    <source>
        <dbReference type="ARBA" id="ARBA00023163"/>
    </source>
</evidence>
<dbReference type="GO" id="GO:0003700">
    <property type="term" value="F:DNA-binding transcription factor activity"/>
    <property type="evidence" value="ECO:0007669"/>
    <property type="project" value="InterPro"/>
</dbReference>
<keyword evidence="4" id="KW-0804">Transcription</keyword>
<keyword evidence="10" id="KW-1185">Reference proteome</keyword>
<evidence type="ECO:0000256" key="3">
    <source>
        <dbReference type="ARBA" id="ARBA00023125"/>
    </source>
</evidence>
<dbReference type="EMBL" id="JADFTS010000005">
    <property type="protein sequence ID" value="KAF9604564.1"/>
    <property type="molecule type" value="Genomic_DNA"/>
</dbReference>
<dbReference type="GO" id="GO:0000976">
    <property type="term" value="F:transcription cis-regulatory region binding"/>
    <property type="evidence" value="ECO:0007669"/>
    <property type="project" value="TreeGrafter"/>
</dbReference>
<gene>
    <name evidence="9" type="ORF">IFM89_008008</name>
</gene>